<gene>
    <name evidence="5" type="primary">fliW</name>
    <name evidence="6" type="ORF">SAMN05192546_103156</name>
</gene>
<dbReference type="GO" id="GO:0006417">
    <property type="term" value="P:regulation of translation"/>
    <property type="evidence" value="ECO:0007669"/>
    <property type="project" value="UniProtKB-KW"/>
</dbReference>
<dbReference type="GO" id="GO:0005737">
    <property type="term" value="C:cytoplasm"/>
    <property type="evidence" value="ECO:0007669"/>
    <property type="project" value="UniProtKB-SubCell"/>
</dbReference>
<keyword evidence="6" id="KW-0969">Cilium</keyword>
<protein>
    <recommendedName>
        <fullName evidence="5">Flagellar assembly factor FliW</fullName>
    </recommendedName>
</protein>
<dbReference type="NCBIfam" id="NF009793">
    <property type="entry name" value="PRK13285.1-1"/>
    <property type="match status" value="1"/>
</dbReference>
<dbReference type="HAMAP" id="MF_01185">
    <property type="entry name" value="FliW"/>
    <property type="match status" value="1"/>
</dbReference>
<evidence type="ECO:0000256" key="4">
    <source>
        <dbReference type="ARBA" id="ARBA00023186"/>
    </source>
</evidence>
<organism evidence="6 7">
    <name type="scientific">Tindallia californiensis</name>
    <dbReference type="NCBI Taxonomy" id="159292"/>
    <lineage>
        <taxon>Bacteria</taxon>
        <taxon>Bacillati</taxon>
        <taxon>Bacillota</taxon>
        <taxon>Clostridia</taxon>
        <taxon>Peptostreptococcales</taxon>
        <taxon>Tindalliaceae</taxon>
        <taxon>Tindallia</taxon>
    </lineage>
</organism>
<dbReference type="Pfam" id="PF02623">
    <property type="entry name" value="FliW"/>
    <property type="match status" value="1"/>
</dbReference>
<evidence type="ECO:0000313" key="6">
    <source>
        <dbReference type="EMBL" id="SDY61977.1"/>
    </source>
</evidence>
<keyword evidence="6" id="KW-0282">Flagellum</keyword>
<dbReference type="OrthoDB" id="9801235at2"/>
<accession>A0A1H3LBM2</accession>
<dbReference type="STRING" id="159292.SAMN05192546_103156"/>
<dbReference type="PANTHER" id="PTHR39190">
    <property type="entry name" value="FLAGELLAR ASSEMBLY FACTOR FLIW"/>
    <property type="match status" value="1"/>
</dbReference>
<proteinExistence type="inferred from homology"/>
<keyword evidence="6" id="KW-0966">Cell projection</keyword>
<evidence type="ECO:0000256" key="5">
    <source>
        <dbReference type="HAMAP-Rule" id="MF_01185"/>
    </source>
</evidence>
<dbReference type="RefSeq" id="WP_093311817.1">
    <property type="nucleotide sequence ID" value="NZ_FNPV01000003.1"/>
</dbReference>
<dbReference type="AlphaFoldDB" id="A0A1H3LBM2"/>
<dbReference type="Proteomes" id="UP000199230">
    <property type="component" value="Unassembled WGS sequence"/>
</dbReference>
<keyword evidence="7" id="KW-1185">Reference proteome</keyword>
<evidence type="ECO:0000256" key="3">
    <source>
        <dbReference type="ARBA" id="ARBA00022845"/>
    </source>
</evidence>
<dbReference type="SUPFAM" id="SSF141457">
    <property type="entry name" value="BH3618-like"/>
    <property type="match status" value="1"/>
</dbReference>
<comment type="subunit">
    <text evidence="5">Interacts with translational regulator CsrA and flagellin(s).</text>
</comment>
<evidence type="ECO:0000313" key="7">
    <source>
        <dbReference type="Proteomes" id="UP000199230"/>
    </source>
</evidence>
<evidence type="ECO:0000256" key="2">
    <source>
        <dbReference type="ARBA" id="ARBA00022795"/>
    </source>
</evidence>
<reference evidence="6 7" key="1">
    <citation type="submission" date="2016-10" db="EMBL/GenBank/DDBJ databases">
        <authorList>
            <person name="de Groot N.N."/>
        </authorList>
    </citation>
    <scope>NUCLEOTIDE SEQUENCE [LARGE SCALE GENOMIC DNA]</scope>
    <source>
        <strain evidence="6 7">APO</strain>
    </source>
</reference>
<dbReference type="PANTHER" id="PTHR39190:SF1">
    <property type="entry name" value="FLAGELLAR ASSEMBLY FACTOR FLIW"/>
    <property type="match status" value="1"/>
</dbReference>
<dbReference type="Gene3D" id="2.30.290.10">
    <property type="entry name" value="BH3618-like"/>
    <property type="match status" value="1"/>
</dbReference>
<name>A0A1H3LBM2_9FIRM</name>
<keyword evidence="3 5" id="KW-0810">Translation regulation</keyword>
<comment type="subcellular location">
    <subcellularLocation>
        <location evidence="5">Cytoplasm</location>
    </subcellularLocation>
</comment>
<sequence length="155" mass="18397">MQLETKNFGMLEIEEDNIIHFPEGIPGFENLKRYVFIQNPEENVPFHWIQSIDDGELAFVVVNPFLCRFDYEFELPQSVIDKLEIEAPEDLKFFSIVKIPEKIEEMTINLLAPIVINEKNNKAQQVVLNENQYHTRHRVMDEFKRNETLSKEEEK</sequence>
<keyword evidence="1 5" id="KW-0963">Cytoplasm</keyword>
<dbReference type="InterPro" id="IPR024046">
    <property type="entry name" value="Flagellar_assmbl_FliW_dom_sf"/>
</dbReference>
<keyword evidence="2 5" id="KW-1005">Bacterial flagellum biogenesis</keyword>
<comment type="function">
    <text evidence="5">Acts as an anti-CsrA protein, binds CsrA and prevents it from repressing translation of its target genes, one of which is flagellin. Binds to flagellin and participates in the assembly of the flagellum.</text>
</comment>
<dbReference type="InterPro" id="IPR003775">
    <property type="entry name" value="Flagellar_assembly_factor_FliW"/>
</dbReference>
<keyword evidence="4 5" id="KW-0143">Chaperone</keyword>
<comment type="similarity">
    <text evidence="5">Belongs to the FliW family.</text>
</comment>
<dbReference type="GO" id="GO:0044780">
    <property type="term" value="P:bacterial-type flagellum assembly"/>
    <property type="evidence" value="ECO:0007669"/>
    <property type="project" value="UniProtKB-UniRule"/>
</dbReference>
<evidence type="ECO:0000256" key="1">
    <source>
        <dbReference type="ARBA" id="ARBA00022490"/>
    </source>
</evidence>
<dbReference type="EMBL" id="FNPV01000003">
    <property type="protein sequence ID" value="SDY61977.1"/>
    <property type="molecule type" value="Genomic_DNA"/>
</dbReference>